<dbReference type="AlphaFoldDB" id="A0AAE0Z3X4"/>
<protein>
    <recommendedName>
        <fullName evidence="4">Collagen</fullName>
    </recommendedName>
</protein>
<feature type="non-terminal residue" evidence="2">
    <location>
        <position position="1"/>
    </location>
</feature>
<comment type="caution">
    <text evidence="2">The sequence shown here is derived from an EMBL/GenBank/DDBJ whole genome shotgun (WGS) entry which is preliminary data.</text>
</comment>
<evidence type="ECO:0008006" key="4">
    <source>
        <dbReference type="Google" id="ProtNLM"/>
    </source>
</evidence>
<feature type="compositionally biased region" description="Basic and acidic residues" evidence="1">
    <location>
        <begin position="17"/>
        <end position="27"/>
    </location>
</feature>
<organism evidence="2 3">
    <name type="scientific">Elysia crispata</name>
    <name type="common">lettuce slug</name>
    <dbReference type="NCBI Taxonomy" id="231223"/>
    <lineage>
        <taxon>Eukaryota</taxon>
        <taxon>Metazoa</taxon>
        <taxon>Spiralia</taxon>
        <taxon>Lophotrochozoa</taxon>
        <taxon>Mollusca</taxon>
        <taxon>Gastropoda</taxon>
        <taxon>Heterobranchia</taxon>
        <taxon>Euthyneura</taxon>
        <taxon>Panpulmonata</taxon>
        <taxon>Sacoglossa</taxon>
        <taxon>Placobranchoidea</taxon>
        <taxon>Plakobranchidae</taxon>
        <taxon>Elysia</taxon>
    </lineage>
</organism>
<evidence type="ECO:0000313" key="2">
    <source>
        <dbReference type="EMBL" id="KAK3762333.1"/>
    </source>
</evidence>
<sequence length="75" mass="7834">GPKGDSGATGNVGPKGNRGDRGPRGLDGRAGPQLWQSVRSYNAEPPAVHLVSPPSEASQRIIELLENRASTQVMS</sequence>
<dbReference type="EMBL" id="JAWDGP010004724">
    <property type="protein sequence ID" value="KAK3762333.1"/>
    <property type="molecule type" value="Genomic_DNA"/>
</dbReference>
<evidence type="ECO:0000256" key="1">
    <source>
        <dbReference type="SAM" id="MobiDB-lite"/>
    </source>
</evidence>
<reference evidence="2" key="1">
    <citation type="journal article" date="2023" name="G3 (Bethesda)">
        <title>A reference genome for the long-term kleptoplast-retaining sea slug Elysia crispata morphotype clarki.</title>
        <authorList>
            <person name="Eastman K.E."/>
            <person name="Pendleton A.L."/>
            <person name="Shaikh M.A."/>
            <person name="Suttiyut T."/>
            <person name="Ogas R."/>
            <person name="Tomko P."/>
            <person name="Gavelis G."/>
            <person name="Widhalm J.R."/>
            <person name="Wisecaver J.H."/>
        </authorList>
    </citation>
    <scope>NUCLEOTIDE SEQUENCE</scope>
    <source>
        <strain evidence="2">ECLA1</strain>
    </source>
</reference>
<gene>
    <name evidence="2" type="ORF">RRG08_060754</name>
</gene>
<keyword evidence="3" id="KW-1185">Reference proteome</keyword>
<dbReference type="Proteomes" id="UP001283361">
    <property type="component" value="Unassembled WGS sequence"/>
</dbReference>
<feature type="region of interest" description="Disordered" evidence="1">
    <location>
        <begin position="1"/>
        <end position="40"/>
    </location>
</feature>
<evidence type="ECO:0000313" key="3">
    <source>
        <dbReference type="Proteomes" id="UP001283361"/>
    </source>
</evidence>
<accession>A0AAE0Z3X4</accession>
<proteinExistence type="predicted"/>
<name>A0AAE0Z3X4_9GAST</name>